<evidence type="ECO:0000313" key="2">
    <source>
        <dbReference type="Proteomes" id="UP000198521"/>
    </source>
</evidence>
<dbReference type="Proteomes" id="UP000198521">
    <property type="component" value="Unassembled WGS sequence"/>
</dbReference>
<gene>
    <name evidence="1" type="ORF">SAMN04487910_2739</name>
</gene>
<accession>A0A1H7QZ82</accession>
<protein>
    <submittedName>
        <fullName evidence="1">Uncharacterized protein</fullName>
    </submittedName>
</protein>
<evidence type="ECO:0000313" key="1">
    <source>
        <dbReference type="EMBL" id="SEL53253.1"/>
    </source>
</evidence>
<dbReference type="STRING" id="1038014.SAMN04487910_2739"/>
<dbReference type="EMBL" id="FOAB01000004">
    <property type="protein sequence ID" value="SEL53253.1"/>
    <property type="molecule type" value="Genomic_DNA"/>
</dbReference>
<sequence>MSFNALRFIHKTVIHKQNILLELGIFDWIKNKETKTEFEKTFADLSRMSSIVPSAGKTFDLLKNLNSETTESQTDYLISEFNKIQYASKTNSTFYFYFPIVTHILYFKPEYEKDILRYLIGPNFANGTTNTEEMISLIQGAMKYKLSEKKEYLTKESQNWIMNILPKLENEVEHEIQKCWKELNE</sequence>
<dbReference type="AlphaFoldDB" id="A0A1H7QZ82"/>
<proteinExistence type="predicted"/>
<reference evidence="1 2" key="1">
    <citation type="submission" date="2016-10" db="EMBL/GenBank/DDBJ databases">
        <authorList>
            <person name="de Groot N.N."/>
        </authorList>
    </citation>
    <scope>NUCLEOTIDE SEQUENCE [LARGE SCALE GENOMIC DNA]</scope>
    <source>
        <strain evidence="1 2">DSM 25232</strain>
    </source>
</reference>
<organism evidence="1 2">
    <name type="scientific">Aquimarina amphilecti</name>
    <dbReference type="NCBI Taxonomy" id="1038014"/>
    <lineage>
        <taxon>Bacteria</taxon>
        <taxon>Pseudomonadati</taxon>
        <taxon>Bacteroidota</taxon>
        <taxon>Flavobacteriia</taxon>
        <taxon>Flavobacteriales</taxon>
        <taxon>Flavobacteriaceae</taxon>
        <taxon>Aquimarina</taxon>
    </lineage>
</organism>
<name>A0A1H7QZ82_AQUAM</name>
<keyword evidence="2" id="KW-1185">Reference proteome</keyword>